<dbReference type="GeneID" id="19114349"/>
<feature type="region of interest" description="Disordered" evidence="1">
    <location>
        <begin position="309"/>
        <end position="344"/>
    </location>
</feature>
<organism evidence="3 4">
    <name type="scientific">Baudoinia panamericana (strain UAMH 10762)</name>
    <name type="common">Angels' share fungus</name>
    <name type="synonym">Baudoinia compniacensis (strain UAMH 10762)</name>
    <dbReference type="NCBI Taxonomy" id="717646"/>
    <lineage>
        <taxon>Eukaryota</taxon>
        <taxon>Fungi</taxon>
        <taxon>Dikarya</taxon>
        <taxon>Ascomycota</taxon>
        <taxon>Pezizomycotina</taxon>
        <taxon>Dothideomycetes</taxon>
        <taxon>Dothideomycetidae</taxon>
        <taxon>Mycosphaerellales</taxon>
        <taxon>Teratosphaeriaceae</taxon>
        <taxon>Baudoinia</taxon>
    </lineage>
</organism>
<dbReference type="RefSeq" id="XP_007675656.1">
    <property type="nucleotide sequence ID" value="XM_007677466.1"/>
</dbReference>
<dbReference type="OrthoDB" id="5417135at2759"/>
<dbReference type="PANTHER" id="PTHR42088">
    <property type="entry name" value="YALI0F10131P"/>
    <property type="match status" value="1"/>
</dbReference>
<gene>
    <name evidence="3" type="ORF">BAUCODRAFT_438663</name>
</gene>
<dbReference type="KEGG" id="bcom:BAUCODRAFT_438663"/>
<dbReference type="OMA" id="HDPYRPV"/>
<proteinExistence type="predicted"/>
<feature type="compositionally biased region" description="Low complexity" evidence="1">
    <location>
        <begin position="250"/>
        <end position="265"/>
    </location>
</feature>
<dbReference type="PANTHER" id="PTHR42088:SF1">
    <property type="entry name" value="YALI0F10131P"/>
    <property type="match status" value="1"/>
</dbReference>
<feature type="compositionally biased region" description="Polar residues" evidence="1">
    <location>
        <begin position="177"/>
        <end position="205"/>
    </location>
</feature>
<feature type="region of interest" description="Disordered" evidence="1">
    <location>
        <begin position="106"/>
        <end position="270"/>
    </location>
</feature>
<evidence type="ECO:0000256" key="2">
    <source>
        <dbReference type="SAM" id="Phobius"/>
    </source>
</evidence>
<feature type="region of interest" description="Disordered" evidence="1">
    <location>
        <begin position="279"/>
        <end position="298"/>
    </location>
</feature>
<feature type="region of interest" description="Disordered" evidence="1">
    <location>
        <begin position="49"/>
        <end position="81"/>
    </location>
</feature>
<evidence type="ECO:0000313" key="3">
    <source>
        <dbReference type="EMBL" id="EMC97110.1"/>
    </source>
</evidence>
<dbReference type="Proteomes" id="UP000011761">
    <property type="component" value="Unassembled WGS sequence"/>
</dbReference>
<accession>M2NDX0</accession>
<dbReference type="EMBL" id="KB445554">
    <property type="protein sequence ID" value="EMC97110.1"/>
    <property type="molecule type" value="Genomic_DNA"/>
</dbReference>
<feature type="transmembrane region" description="Helical" evidence="2">
    <location>
        <begin position="6"/>
        <end position="28"/>
    </location>
</feature>
<evidence type="ECO:0000256" key="1">
    <source>
        <dbReference type="SAM" id="MobiDB-lite"/>
    </source>
</evidence>
<evidence type="ECO:0000313" key="4">
    <source>
        <dbReference type="Proteomes" id="UP000011761"/>
    </source>
</evidence>
<keyword evidence="2" id="KW-0472">Membrane</keyword>
<feature type="compositionally biased region" description="Polar residues" evidence="1">
    <location>
        <begin position="142"/>
        <end position="151"/>
    </location>
</feature>
<feature type="compositionally biased region" description="Polar residues" evidence="1">
    <location>
        <begin position="215"/>
        <end position="228"/>
    </location>
</feature>
<keyword evidence="2" id="KW-0812">Transmembrane</keyword>
<feature type="region of interest" description="Disordered" evidence="1">
    <location>
        <begin position="402"/>
        <end position="460"/>
    </location>
</feature>
<dbReference type="AlphaFoldDB" id="M2NDX0"/>
<keyword evidence="2" id="KW-1133">Transmembrane helix</keyword>
<dbReference type="eggNOG" id="ENOG502REX9">
    <property type="taxonomic scope" value="Eukaryota"/>
</dbReference>
<sequence>MLTFVRLMIFTDANSIPICCALIAFAILHRKFVKRQRLEDANDPHRSLDFGVDLSKPSTGKGNVPEMTVTDLGTEVSSNPGQRIRGMSLDVVNPFLLPAGLQGSRESIHSMARSQHDDPYRPVTMLRTSSESPSRPKLDDASTYSVSTKNSTSEKADLLANAQRMSRSGPPRVDSMSPHNSQSLENTSAHPPGNASRSAPSSRKNSLAPVEQSLPKPTQPRSRQQSLPRANPPAVAAGKQSMDDRKRRSSSTPRTARTRSASSKAMPRKALPWDDAQAVANALPPPPMPQPNTNEVEPRTTITGRYSMETSHASQKHPALPPRTLAMGARPLPPDQPEESPEARANRIRSFYKEYFDASRQSGTRNTRMTDDFSDLQGAIFDPETGNFFMAGGARPYAQPVGRRAMTPPPRGAPRPQDVHGRHTSVVSAGRAHPRGRQGPQPPTLKVKVPPPKPLQSLPTPHMLRDYDSTISNPIDFAPPISYRQMQNGSAPASPIGGSKPYSPSVKAFNPLVSSFDDLSVMPSPHLLRNSGTFTALDFAPPNRLGSHNDTGSETGSIRSARSGISALQLDAVRAGAYRVSRIPQEIVMTKDDLALQLRPKMNLTAPA</sequence>
<name>M2NDX0_BAUPA</name>
<keyword evidence="4" id="KW-1185">Reference proteome</keyword>
<protein>
    <submittedName>
        <fullName evidence="3">Uncharacterized protein</fullName>
    </submittedName>
</protein>
<dbReference type="HOGENOM" id="CLU_016576_0_0_1"/>
<reference evidence="3 4" key="1">
    <citation type="journal article" date="2012" name="PLoS Pathog.">
        <title>Diverse lifestyles and strategies of plant pathogenesis encoded in the genomes of eighteen Dothideomycetes fungi.</title>
        <authorList>
            <person name="Ohm R.A."/>
            <person name="Feau N."/>
            <person name="Henrissat B."/>
            <person name="Schoch C.L."/>
            <person name="Horwitz B.A."/>
            <person name="Barry K.W."/>
            <person name="Condon B.J."/>
            <person name="Copeland A.C."/>
            <person name="Dhillon B."/>
            <person name="Glaser F."/>
            <person name="Hesse C.N."/>
            <person name="Kosti I."/>
            <person name="LaButti K."/>
            <person name="Lindquist E.A."/>
            <person name="Lucas S."/>
            <person name="Salamov A.A."/>
            <person name="Bradshaw R.E."/>
            <person name="Ciuffetti L."/>
            <person name="Hamelin R.C."/>
            <person name="Kema G.H.J."/>
            <person name="Lawrence C."/>
            <person name="Scott J.A."/>
            <person name="Spatafora J.W."/>
            <person name="Turgeon B.G."/>
            <person name="de Wit P.J.G.M."/>
            <person name="Zhong S."/>
            <person name="Goodwin S.B."/>
            <person name="Grigoriev I.V."/>
        </authorList>
    </citation>
    <scope>NUCLEOTIDE SEQUENCE [LARGE SCALE GENOMIC DNA]</scope>
    <source>
        <strain evidence="3 4">UAMH 10762</strain>
    </source>
</reference>